<dbReference type="EMBL" id="BGPR01006178">
    <property type="protein sequence ID" value="GBN16720.1"/>
    <property type="molecule type" value="Genomic_DNA"/>
</dbReference>
<name>A0A4Y2LRM3_ARAVE</name>
<dbReference type="Proteomes" id="UP000499080">
    <property type="component" value="Unassembled WGS sequence"/>
</dbReference>
<evidence type="ECO:0000259" key="1">
    <source>
        <dbReference type="Pfam" id="PF20700"/>
    </source>
</evidence>
<feature type="domain" description="Mutator-like transposase" evidence="1">
    <location>
        <begin position="23"/>
        <end position="74"/>
    </location>
</feature>
<accession>A0A4Y2LRM3</accession>
<organism evidence="2 3">
    <name type="scientific">Araneus ventricosus</name>
    <name type="common">Orbweaver spider</name>
    <name type="synonym">Epeira ventricosa</name>
    <dbReference type="NCBI Taxonomy" id="182803"/>
    <lineage>
        <taxon>Eukaryota</taxon>
        <taxon>Metazoa</taxon>
        <taxon>Ecdysozoa</taxon>
        <taxon>Arthropoda</taxon>
        <taxon>Chelicerata</taxon>
        <taxon>Arachnida</taxon>
        <taxon>Araneae</taxon>
        <taxon>Araneomorphae</taxon>
        <taxon>Entelegynae</taxon>
        <taxon>Araneoidea</taxon>
        <taxon>Araneidae</taxon>
        <taxon>Araneus</taxon>
    </lineage>
</organism>
<sequence>MRNLWCFCWWHVAAERLYVTKWCVSVIFIDTGKILDLEVTTQYCKMCEMNIKCDHECSNCKGSSGNMEESRFTNYEQSPSLESSVSFNPVAKHCGQEIKV</sequence>
<protein>
    <recommendedName>
        <fullName evidence="1">Mutator-like transposase domain-containing protein</fullName>
    </recommendedName>
</protein>
<evidence type="ECO:0000313" key="3">
    <source>
        <dbReference type="Proteomes" id="UP000499080"/>
    </source>
</evidence>
<evidence type="ECO:0000313" key="2">
    <source>
        <dbReference type="EMBL" id="GBN16720.1"/>
    </source>
</evidence>
<proteinExistence type="predicted"/>
<reference evidence="2 3" key="1">
    <citation type="journal article" date="2019" name="Sci. Rep.">
        <title>Orb-weaving spider Araneus ventricosus genome elucidates the spidroin gene catalogue.</title>
        <authorList>
            <person name="Kono N."/>
            <person name="Nakamura H."/>
            <person name="Ohtoshi R."/>
            <person name="Moran D.A.P."/>
            <person name="Shinohara A."/>
            <person name="Yoshida Y."/>
            <person name="Fujiwara M."/>
            <person name="Mori M."/>
            <person name="Tomita M."/>
            <person name="Arakawa K."/>
        </authorList>
    </citation>
    <scope>NUCLEOTIDE SEQUENCE [LARGE SCALE GENOMIC DNA]</scope>
</reference>
<keyword evidence="3" id="KW-1185">Reference proteome</keyword>
<comment type="caution">
    <text evidence="2">The sequence shown here is derived from an EMBL/GenBank/DDBJ whole genome shotgun (WGS) entry which is preliminary data.</text>
</comment>
<dbReference type="InterPro" id="IPR049012">
    <property type="entry name" value="Mutator_transp_dom"/>
</dbReference>
<dbReference type="Pfam" id="PF20700">
    <property type="entry name" value="Mutator"/>
    <property type="match status" value="1"/>
</dbReference>
<gene>
    <name evidence="2" type="ORF">AVEN_49362_1</name>
</gene>
<dbReference type="AlphaFoldDB" id="A0A4Y2LRM3"/>